<feature type="domain" description="Transposase InsH N-terminal" evidence="1">
    <location>
        <begin position="8"/>
        <end position="80"/>
    </location>
</feature>
<dbReference type="PANTHER" id="PTHR33408">
    <property type="entry name" value="TRANSPOSASE"/>
    <property type="match status" value="1"/>
</dbReference>
<sequence length="82" mass="9256">MLLLPEAVDDYVGPDNPVRFIEAFVDGLDLQAAGFVRVAAKETGRPGYDPADLLKLYVYGYINRVRSSRRLEAETRRNIEVI</sequence>
<name>A0ABY1AQF3_9HYPH</name>
<organism evidence="2 3">
    <name type="scientific">Rhizobium tibeticum</name>
    <dbReference type="NCBI Taxonomy" id="501024"/>
    <lineage>
        <taxon>Bacteria</taxon>
        <taxon>Pseudomonadati</taxon>
        <taxon>Pseudomonadota</taxon>
        <taxon>Alphaproteobacteria</taxon>
        <taxon>Hyphomicrobiales</taxon>
        <taxon>Rhizobiaceae</taxon>
        <taxon>Rhizobium/Agrobacterium group</taxon>
        <taxon>Rhizobium</taxon>
    </lineage>
</organism>
<dbReference type="Pfam" id="PF05598">
    <property type="entry name" value="DUF772"/>
    <property type="match status" value="1"/>
</dbReference>
<evidence type="ECO:0000313" key="3">
    <source>
        <dbReference type="Proteomes" id="UP000198939"/>
    </source>
</evidence>
<evidence type="ECO:0000259" key="1">
    <source>
        <dbReference type="Pfam" id="PF05598"/>
    </source>
</evidence>
<dbReference type="InterPro" id="IPR008490">
    <property type="entry name" value="Transposase_InsH_N"/>
</dbReference>
<dbReference type="EMBL" id="FOCV01000019">
    <property type="protein sequence ID" value="SEO52616.1"/>
    <property type="molecule type" value="Genomic_DNA"/>
</dbReference>
<proteinExistence type="predicted"/>
<dbReference type="PANTHER" id="PTHR33408:SF2">
    <property type="entry name" value="TRANSPOSASE DDE DOMAIN-CONTAINING PROTEIN"/>
    <property type="match status" value="1"/>
</dbReference>
<accession>A0ABY1AQF3</accession>
<reference evidence="2 3" key="1">
    <citation type="submission" date="2016-10" db="EMBL/GenBank/DDBJ databases">
        <authorList>
            <person name="Varghese N."/>
            <person name="Submissions S."/>
        </authorList>
    </citation>
    <scope>NUCLEOTIDE SEQUENCE [LARGE SCALE GENOMIC DNA]</scope>
    <source>
        <strain evidence="2 3">CGMCC 1.7071</strain>
    </source>
</reference>
<gene>
    <name evidence="2" type="ORF">SAMN05216228_10191</name>
</gene>
<keyword evidence="3" id="KW-1185">Reference proteome</keyword>
<evidence type="ECO:0000313" key="2">
    <source>
        <dbReference type="EMBL" id="SEO52616.1"/>
    </source>
</evidence>
<protein>
    <submittedName>
        <fullName evidence="2">Transposase domain</fullName>
    </submittedName>
</protein>
<comment type="caution">
    <text evidence="2">The sequence shown here is derived from an EMBL/GenBank/DDBJ whole genome shotgun (WGS) entry which is preliminary data.</text>
</comment>
<dbReference type="Proteomes" id="UP000198939">
    <property type="component" value="Unassembled WGS sequence"/>
</dbReference>
<feature type="non-terminal residue" evidence="2">
    <location>
        <position position="82"/>
    </location>
</feature>